<dbReference type="EMBL" id="UZAH01029459">
    <property type="protein sequence ID" value="VDP06181.1"/>
    <property type="molecule type" value="Genomic_DNA"/>
</dbReference>
<reference evidence="4" key="2">
    <citation type="submission" date="2019-09" db="UniProtKB">
        <authorList>
            <consortium name="WormBaseParasite"/>
        </authorList>
    </citation>
    <scope>IDENTIFICATION</scope>
</reference>
<dbReference type="OrthoDB" id="418748at2759"/>
<gene>
    <name evidence="2" type="ORF">HPBE_LOCUS16515</name>
</gene>
<sequence>MFGLRLIVKRECLTTDINDSGSMKINVEDLKTVVLPAAMYGAECWPATKEVERRLSVKETKMLRWTDGVTRMERIRNGVIRQKFGVAPTRCANLATMVRPRYAYKTADNWRIYEEAKRAAKKAVAVAKTSRYDEGNEKLERCDGERQFYRLAKARHRQSEAIEKFFGIDDENGHLLMNRKGAMERWHDYFERISMGEFAHPCPSRPSNAQSSANNHCGGNGSGFEEDEFL</sequence>
<evidence type="ECO:0000256" key="1">
    <source>
        <dbReference type="SAM" id="MobiDB-lite"/>
    </source>
</evidence>
<proteinExistence type="predicted"/>
<keyword evidence="3" id="KW-1185">Reference proteome</keyword>
<name>A0A183G4Q2_HELPZ</name>
<protein>
    <submittedName>
        <fullName evidence="2 4">Uncharacterized protein</fullName>
    </submittedName>
</protein>
<evidence type="ECO:0000313" key="2">
    <source>
        <dbReference type="EMBL" id="VDP06181.1"/>
    </source>
</evidence>
<dbReference type="Proteomes" id="UP000050761">
    <property type="component" value="Unassembled WGS sequence"/>
</dbReference>
<feature type="compositionally biased region" description="Polar residues" evidence="1">
    <location>
        <begin position="205"/>
        <end position="217"/>
    </location>
</feature>
<organism evidence="3 4">
    <name type="scientific">Heligmosomoides polygyrus</name>
    <name type="common">Parasitic roundworm</name>
    <dbReference type="NCBI Taxonomy" id="6339"/>
    <lineage>
        <taxon>Eukaryota</taxon>
        <taxon>Metazoa</taxon>
        <taxon>Ecdysozoa</taxon>
        <taxon>Nematoda</taxon>
        <taxon>Chromadorea</taxon>
        <taxon>Rhabditida</taxon>
        <taxon>Rhabditina</taxon>
        <taxon>Rhabditomorpha</taxon>
        <taxon>Strongyloidea</taxon>
        <taxon>Heligmosomidae</taxon>
        <taxon>Heligmosomoides</taxon>
    </lineage>
</organism>
<accession>A0A183G4Q2</accession>
<accession>A0A3P8A483</accession>
<reference evidence="2 3" key="1">
    <citation type="submission" date="2018-11" db="EMBL/GenBank/DDBJ databases">
        <authorList>
            <consortium name="Pathogen Informatics"/>
        </authorList>
    </citation>
    <scope>NUCLEOTIDE SEQUENCE [LARGE SCALE GENOMIC DNA]</scope>
</reference>
<dbReference type="WBParaSite" id="HPBE_0001651601-mRNA-1">
    <property type="protein sequence ID" value="HPBE_0001651601-mRNA-1"/>
    <property type="gene ID" value="HPBE_0001651601"/>
</dbReference>
<evidence type="ECO:0000313" key="3">
    <source>
        <dbReference type="Proteomes" id="UP000050761"/>
    </source>
</evidence>
<dbReference type="AlphaFoldDB" id="A0A183G4Q2"/>
<feature type="region of interest" description="Disordered" evidence="1">
    <location>
        <begin position="201"/>
        <end position="230"/>
    </location>
</feature>
<evidence type="ECO:0000313" key="4">
    <source>
        <dbReference type="WBParaSite" id="HPBE_0001651601-mRNA-1"/>
    </source>
</evidence>